<evidence type="ECO:0000256" key="2">
    <source>
        <dbReference type="ARBA" id="ARBA00022658"/>
    </source>
</evidence>
<dbReference type="SMART" id="SM00325">
    <property type="entry name" value="RhoGEF"/>
    <property type="match status" value="1"/>
</dbReference>
<dbReference type="SUPFAM" id="SSF50729">
    <property type="entry name" value="PH domain-like"/>
    <property type="match status" value="1"/>
</dbReference>
<evidence type="ECO:0000313" key="7">
    <source>
        <dbReference type="Proteomes" id="UP000053477"/>
    </source>
</evidence>
<dbReference type="GO" id="GO:0005085">
    <property type="term" value="F:guanyl-nucleotide exchange factor activity"/>
    <property type="evidence" value="ECO:0007669"/>
    <property type="project" value="UniProtKB-KW"/>
</dbReference>
<dbReference type="Pfam" id="PF00610">
    <property type="entry name" value="DEP"/>
    <property type="match status" value="1"/>
</dbReference>
<dbReference type="Pfam" id="PF15405">
    <property type="entry name" value="PH_5"/>
    <property type="match status" value="1"/>
</dbReference>
<dbReference type="Gene3D" id="1.20.900.10">
    <property type="entry name" value="Dbl homology (DH) domain"/>
    <property type="match status" value="1"/>
</dbReference>
<dbReference type="SUPFAM" id="SSF48065">
    <property type="entry name" value="DBL homology domain (DH-domain)"/>
    <property type="match status" value="1"/>
</dbReference>
<reference evidence="6 7" key="1">
    <citation type="submission" date="2015-04" db="EMBL/GenBank/DDBJ databases">
        <title>Complete genome sequence of Schizopora paradoxa KUC8140, a cosmopolitan wood degrader in East Asia.</title>
        <authorList>
            <consortium name="DOE Joint Genome Institute"/>
            <person name="Min B."/>
            <person name="Park H."/>
            <person name="Jang Y."/>
            <person name="Kim J.-J."/>
            <person name="Kim K.H."/>
            <person name="Pangilinan J."/>
            <person name="Lipzen A."/>
            <person name="Riley R."/>
            <person name="Grigoriev I.V."/>
            <person name="Spatafora J.W."/>
            <person name="Choi I.-G."/>
        </authorList>
    </citation>
    <scope>NUCLEOTIDE SEQUENCE [LARGE SCALE GENOMIC DNA]</scope>
    <source>
        <strain evidence="6 7">KUC8140</strain>
    </source>
</reference>
<feature type="region of interest" description="Disordered" evidence="3">
    <location>
        <begin position="148"/>
        <end position="192"/>
    </location>
</feature>
<feature type="domain" description="DH" evidence="4">
    <location>
        <begin position="276"/>
        <end position="463"/>
    </location>
</feature>
<dbReference type="Gene3D" id="2.30.29.30">
    <property type="entry name" value="Pleckstrin-homology domain (PH domain)/Phosphotyrosine-binding domain (PTB)"/>
    <property type="match status" value="1"/>
</dbReference>
<dbReference type="CDD" id="cd04435">
    <property type="entry name" value="DEP_fRom2"/>
    <property type="match status" value="1"/>
</dbReference>
<dbReference type="InterPro" id="IPR036390">
    <property type="entry name" value="WH_DNA-bd_sf"/>
</dbReference>
<dbReference type="InterPro" id="IPR041675">
    <property type="entry name" value="PH_5"/>
</dbReference>
<dbReference type="OrthoDB" id="2272012at2759"/>
<dbReference type="CDD" id="cd00160">
    <property type="entry name" value="RhoGEF"/>
    <property type="match status" value="1"/>
</dbReference>
<dbReference type="PANTHER" id="PTHR46572:SF2">
    <property type="entry name" value="RHO1 GDP-GTP EXCHANGE PROTEIN 1-RELATED"/>
    <property type="match status" value="1"/>
</dbReference>
<evidence type="ECO:0000259" key="5">
    <source>
        <dbReference type="PROSITE" id="PS50219"/>
    </source>
</evidence>
<dbReference type="InterPro" id="IPR000591">
    <property type="entry name" value="DEP_dom"/>
</dbReference>
<dbReference type="AlphaFoldDB" id="A0A0H2R5W0"/>
<dbReference type="PANTHER" id="PTHR46572">
    <property type="entry name" value="RHO1 GDP-GTP EXCHANGE PROTEIN 1-RELATED"/>
    <property type="match status" value="1"/>
</dbReference>
<protein>
    <submittedName>
        <fullName evidence="6">CNH-domain-containing protein</fullName>
    </submittedName>
</protein>
<feature type="compositionally biased region" description="Low complexity" evidence="3">
    <location>
        <begin position="149"/>
        <end position="162"/>
    </location>
</feature>
<gene>
    <name evidence="6" type="ORF">SCHPADRAFT_836961</name>
</gene>
<dbReference type="PROSITE" id="PS50010">
    <property type="entry name" value="DH_2"/>
    <property type="match status" value="1"/>
</dbReference>
<dbReference type="InterPro" id="IPR000219">
    <property type="entry name" value="DH_dom"/>
</dbReference>
<evidence type="ECO:0000256" key="3">
    <source>
        <dbReference type="SAM" id="MobiDB-lite"/>
    </source>
</evidence>
<dbReference type="Gene3D" id="1.10.10.10">
    <property type="entry name" value="Winged helix-like DNA-binding domain superfamily/Winged helix DNA-binding domain"/>
    <property type="match status" value="1"/>
</dbReference>
<feature type="compositionally biased region" description="Polar residues" evidence="3">
    <location>
        <begin position="173"/>
        <end position="188"/>
    </location>
</feature>
<sequence>MLNEIRHVSRPSMPAFRPSTSDRASPASANHHPPHHSRRTPIVYPALLSRVAQAFRERITLSDRVKDGLTYKDAFDGREAVDKIAYIIKTTDRNLALLLGRALDAQKFFHDVTYDHRLRDSPHELYQFKQQVATPFASADLAFLDEVGEGNSESNGKGSAEGASKEVLADDGSSAQVPGPNTSTNMSSDEVPLPSGVYTLLTDCYSPTCSRNSLCYSIACPRRLEQQSRLNMKPQPGLKQRTPSKESLGDLVEPGTLWVHSVPKEIVDNVSDVEKNRQEAINEVIYTERDFVRDMEYLRDLWVGPLKTSDAIPEERRLDFLEQVFWNVHDIIAVNTKLRDALNKRQKSYAVVERIGDIFLDVVPQFTPFVLYGSHQLYGKYEFEKEKSGNPAFQKFVDEVERRPESRKLELNGYLTKPTTRLARYPLLLEVVLKYTPDDNPDKKDLPVVIQLVKNFLAKVNIESGKTENRFNLLQLDQQLVFRQGEEVDLHLTDECRELVFKGNLKRRGGTAGDSGDIQVFLFDHALLMVKQKEKNKGDQHKVYRRPIPLELLLVSVPEDMNSLRQNSKTINKTLLKSNTTAKNLPPTPPSAPAKVSANSKDGFSITFVHLGRKYYQISLWASTFVGRKKWLDLIAKQQEVLRERSLTFDTVTLCEGFFSVGNRVNCAAPFDGGRRMAYGTNDGVYFANFREDNRPVRVLALMDVTQVEVLEGYRLLIVLSEHSVITFPLEALSESDPTAGLKRAKRISSHTSFFKAGVCLGKSLVCVVKASQLSSTIKALEPIDHADRGRNKPTFKKLIQGGNDTLRLFREFYIPVESSSIHYLKTKLCVGCTKGFEIVDLENLDTQSLLDPSDTSLDFVQKRDDVRPMAIYRIDNDFLLCYDEFAFYVNKSGWRARRDFMVYWEGHPRQFALQYPYVLAFEPSFVEVRHVESGNMVQIIQGNNLRCLFADAPPSTTHSANASVTHMQTYHHQQNAYAMANPRQSVYGVADRTSIVSSTSSTTLIPPGYGMPGYMNRVPPRNHIIMVSDDRIMALQLAPPPTPDNVSLRTQR</sequence>
<dbReference type="SMART" id="SM00049">
    <property type="entry name" value="DEP"/>
    <property type="match status" value="1"/>
</dbReference>
<accession>A0A0H2R5W0</accession>
<evidence type="ECO:0000259" key="4">
    <source>
        <dbReference type="PROSITE" id="PS50010"/>
    </source>
</evidence>
<dbReference type="InParanoid" id="A0A0H2R5W0"/>
<dbReference type="STRING" id="27342.A0A0H2R5W0"/>
<name>A0A0H2R5W0_9AGAM</name>
<dbReference type="InterPro" id="IPR052233">
    <property type="entry name" value="Rho-type_GEFs"/>
</dbReference>
<dbReference type="EMBL" id="KQ086152">
    <property type="protein sequence ID" value="KLO07239.1"/>
    <property type="molecule type" value="Genomic_DNA"/>
</dbReference>
<dbReference type="Proteomes" id="UP000053477">
    <property type="component" value="Unassembled WGS sequence"/>
</dbReference>
<dbReference type="SUPFAM" id="SSF46785">
    <property type="entry name" value="Winged helix' DNA-binding domain"/>
    <property type="match status" value="1"/>
</dbReference>
<organism evidence="6 7">
    <name type="scientific">Schizopora paradoxa</name>
    <dbReference type="NCBI Taxonomy" id="27342"/>
    <lineage>
        <taxon>Eukaryota</taxon>
        <taxon>Fungi</taxon>
        <taxon>Dikarya</taxon>
        <taxon>Basidiomycota</taxon>
        <taxon>Agaricomycotina</taxon>
        <taxon>Agaricomycetes</taxon>
        <taxon>Hymenochaetales</taxon>
        <taxon>Schizoporaceae</taxon>
        <taxon>Schizopora</taxon>
    </lineage>
</organism>
<dbReference type="Pfam" id="PF00621">
    <property type="entry name" value="RhoGEF"/>
    <property type="match status" value="1"/>
</dbReference>
<dbReference type="PROSITE" id="PS50219">
    <property type="entry name" value="CNH"/>
    <property type="match status" value="1"/>
</dbReference>
<dbReference type="FunCoup" id="A0A0H2R5W0">
    <property type="interactions" value="62"/>
</dbReference>
<keyword evidence="7" id="KW-1185">Reference proteome</keyword>
<feature type="region of interest" description="Disordered" evidence="3">
    <location>
        <begin position="1"/>
        <end position="39"/>
    </location>
</feature>
<evidence type="ECO:0000256" key="1">
    <source>
        <dbReference type="ARBA" id="ARBA00022553"/>
    </source>
</evidence>
<dbReference type="Pfam" id="PF00780">
    <property type="entry name" value="CNH"/>
    <property type="match status" value="1"/>
</dbReference>
<dbReference type="InterPro" id="IPR011993">
    <property type="entry name" value="PH-like_dom_sf"/>
</dbReference>
<dbReference type="InterPro" id="IPR001180">
    <property type="entry name" value="CNH_dom"/>
</dbReference>
<dbReference type="InterPro" id="IPR036388">
    <property type="entry name" value="WH-like_DNA-bd_sf"/>
</dbReference>
<dbReference type="InterPro" id="IPR035899">
    <property type="entry name" value="DBL_dom_sf"/>
</dbReference>
<feature type="domain" description="CNH" evidence="5">
    <location>
        <begin position="662"/>
        <end position="956"/>
    </location>
</feature>
<dbReference type="GO" id="GO:0035556">
    <property type="term" value="P:intracellular signal transduction"/>
    <property type="evidence" value="ECO:0007669"/>
    <property type="project" value="InterPro"/>
</dbReference>
<keyword evidence="1" id="KW-0597">Phosphoprotein</keyword>
<keyword evidence="2" id="KW-0344">Guanine-nucleotide releasing factor</keyword>
<dbReference type="SMART" id="SM00036">
    <property type="entry name" value="CNH"/>
    <property type="match status" value="1"/>
</dbReference>
<proteinExistence type="predicted"/>
<evidence type="ECO:0000313" key="6">
    <source>
        <dbReference type="EMBL" id="KLO07239.1"/>
    </source>
</evidence>